<evidence type="ECO:0000313" key="15">
    <source>
        <dbReference type="EMBL" id="AKE41564.1"/>
    </source>
</evidence>
<dbReference type="GO" id="GO:0005737">
    <property type="term" value="C:cytoplasm"/>
    <property type="evidence" value="ECO:0007669"/>
    <property type="project" value="UniProtKB-SubCell"/>
</dbReference>
<feature type="domain" description="Mur ligase C-terminal" evidence="13">
    <location>
        <begin position="343"/>
        <end position="469"/>
    </location>
</feature>
<evidence type="ECO:0000256" key="2">
    <source>
        <dbReference type="ARBA" id="ARBA00022598"/>
    </source>
</evidence>
<keyword evidence="6 10" id="KW-0133">Cell shape</keyword>
<feature type="domain" description="Mur ligase central" evidence="14">
    <location>
        <begin position="129"/>
        <end position="319"/>
    </location>
</feature>
<dbReference type="EMBL" id="CP011312">
    <property type="protein sequence ID" value="AKE41564.1"/>
    <property type="molecule type" value="Genomic_DNA"/>
</dbReference>
<dbReference type="InterPro" id="IPR036615">
    <property type="entry name" value="Mur_ligase_C_dom_sf"/>
</dbReference>
<dbReference type="InterPro" id="IPR005863">
    <property type="entry name" value="UDP-N-AcMur_synth"/>
</dbReference>
<comment type="pathway">
    <text evidence="10 11">Cell wall biogenesis; peptidoglycan biosynthesis.</text>
</comment>
<organism evidence="15 16">
    <name type="scientific">Corynebacterium kutscheri</name>
    <dbReference type="NCBI Taxonomy" id="35755"/>
    <lineage>
        <taxon>Bacteria</taxon>
        <taxon>Bacillati</taxon>
        <taxon>Actinomycetota</taxon>
        <taxon>Actinomycetes</taxon>
        <taxon>Mycobacteriales</taxon>
        <taxon>Corynebacteriaceae</taxon>
        <taxon>Corynebacterium</taxon>
    </lineage>
</organism>
<evidence type="ECO:0000256" key="7">
    <source>
        <dbReference type="ARBA" id="ARBA00022984"/>
    </source>
</evidence>
<protein>
    <recommendedName>
        <fullName evidence="10 11">UDP-N-acetylmuramoyl-tripeptide--D-alanyl-D-alanine ligase</fullName>
        <ecNumber evidence="10 11">6.3.2.10</ecNumber>
    </recommendedName>
    <alternativeName>
        <fullName evidence="10">D-alanyl-D-alanine-adding enzyme</fullName>
    </alternativeName>
</protein>
<dbReference type="Pfam" id="PF01225">
    <property type="entry name" value="Mur_ligase"/>
    <property type="match status" value="1"/>
</dbReference>
<dbReference type="GO" id="GO:0008360">
    <property type="term" value="P:regulation of cell shape"/>
    <property type="evidence" value="ECO:0007669"/>
    <property type="project" value="UniProtKB-KW"/>
</dbReference>
<dbReference type="InterPro" id="IPR013221">
    <property type="entry name" value="Mur_ligase_cen"/>
</dbReference>
<dbReference type="SUPFAM" id="SSF53244">
    <property type="entry name" value="MurD-like peptide ligases, peptide-binding domain"/>
    <property type="match status" value="1"/>
</dbReference>
<comment type="subcellular location">
    <subcellularLocation>
        <location evidence="10 11">Cytoplasm</location>
    </subcellularLocation>
</comment>
<comment type="function">
    <text evidence="10 11">Involved in cell wall formation. Catalyzes the final step in the synthesis of UDP-N-acetylmuramoyl-pentapeptide, the precursor of murein.</text>
</comment>
<evidence type="ECO:0000256" key="4">
    <source>
        <dbReference type="ARBA" id="ARBA00022741"/>
    </source>
</evidence>
<dbReference type="UniPathway" id="UPA00219"/>
<accession>A0A0F6TDV7</accession>
<keyword evidence="16" id="KW-1185">Reference proteome</keyword>
<evidence type="ECO:0000259" key="13">
    <source>
        <dbReference type="Pfam" id="PF02875"/>
    </source>
</evidence>
<dbReference type="Pfam" id="PF02875">
    <property type="entry name" value="Mur_ligase_C"/>
    <property type="match status" value="1"/>
</dbReference>
<evidence type="ECO:0000256" key="6">
    <source>
        <dbReference type="ARBA" id="ARBA00022960"/>
    </source>
</evidence>
<gene>
    <name evidence="10 15" type="primary">murF</name>
    <name evidence="15" type="ORF">UL82_06995</name>
</gene>
<dbReference type="PANTHER" id="PTHR43024">
    <property type="entry name" value="UDP-N-ACETYLMURAMOYL-TRIPEPTIDE--D-ALANYL-D-ALANINE LIGASE"/>
    <property type="match status" value="1"/>
</dbReference>
<dbReference type="AlphaFoldDB" id="A0A0F6TDV7"/>
<dbReference type="Gene3D" id="3.90.190.20">
    <property type="entry name" value="Mur ligase, C-terminal domain"/>
    <property type="match status" value="1"/>
</dbReference>
<keyword evidence="5 10" id="KW-0067">ATP-binding</keyword>
<dbReference type="HOGENOM" id="CLU_031507_0_0_11"/>
<evidence type="ECO:0000256" key="9">
    <source>
        <dbReference type="ARBA" id="ARBA00023316"/>
    </source>
</evidence>
<feature type="binding site" evidence="10">
    <location>
        <begin position="131"/>
        <end position="137"/>
    </location>
    <ligand>
        <name>ATP</name>
        <dbReference type="ChEBI" id="CHEBI:30616"/>
    </ligand>
</feature>
<dbReference type="InterPro" id="IPR036565">
    <property type="entry name" value="Mur-like_cat_sf"/>
</dbReference>
<comment type="catalytic activity">
    <reaction evidence="10 11">
        <text>D-alanyl-D-alanine + UDP-N-acetyl-alpha-D-muramoyl-L-alanyl-gamma-D-glutamyl-meso-2,6-diaminopimelate + ATP = UDP-N-acetyl-alpha-D-muramoyl-L-alanyl-gamma-D-glutamyl-meso-2,6-diaminopimeloyl-D-alanyl-D-alanine + ADP + phosphate + H(+)</text>
        <dbReference type="Rhea" id="RHEA:28374"/>
        <dbReference type="ChEBI" id="CHEBI:15378"/>
        <dbReference type="ChEBI" id="CHEBI:30616"/>
        <dbReference type="ChEBI" id="CHEBI:43474"/>
        <dbReference type="ChEBI" id="CHEBI:57822"/>
        <dbReference type="ChEBI" id="CHEBI:61386"/>
        <dbReference type="ChEBI" id="CHEBI:83905"/>
        <dbReference type="ChEBI" id="CHEBI:456216"/>
        <dbReference type="EC" id="6.3.2.10"/>
    </reaction>
</comment>
<dbReference type="Pfam" id="PF08245">
    <property type="entry name" value="Mur_ligase_M"/>
    <property type="match status" value="1"/>
</dbReference>
<keyword evidence="2 10" id="KW-0436">Ligase</keyword>
<dbReference type="KEGG" id="cku:UL82_06995"/>
<dbReference type="STRING" id="35755.UL82_06995"/>
<name>A0A0F6TDV7_9CORY</name>
<dbReference type="Gene3D" id="3.40.1190.10">
    <property type="entry name" value="Mur-like, catalytic domain"/>
    <property type="match status" value="1"/>
</dbReference>
<dbReference type="GO" id="GO:0047480">
    <property type="term" value="F:UDP-N-acetylmuramoyl-tripeptide-D-alanyl-D-alanine ligase activity"/>
    <property type="evidence" value="ECO:0007669"/>
    <property type="project" value="UniProtKB-UniRule"/>
</dbReference>
<evidence type="ECO:0000259" key="14">
    <source>
        <dbReference type="Pfam" id="PF08245"/>
    </source>
</evidence>
<dbReference type="GO" id="GO:0051301">
    <property type="term" value="P:cell division"/>
    <property type="evidence" value="ECO:0007669"/>
    <property type="project" value="UniProtKB-KW"/>
</dbReference>
<dbReference type="SUPFAM" id="SSF63418">
    <property type="entry name" value="MurE/MurF N-terminal domain"/>
    <property type="match status" value="1"/>
</dbReference>
<evidence type="ECO:0000256" key="1">
    <source>
        <dbReference type="ARBA" id="ARBA00022490"/>
    </source>
</evidence>
<dbReference type="Gene3D" id="3.40.1390.10">
    <property type="entry name" value="MurE/MurF, N-terminal domain"/>
    <property type="match status" value="1"/>
</dbReference>
<dbReference type="GO" id="GO:0009252">
    <property type="term" value="P:peptidoglycan biosynthetic process"/>
    <property type="evidence" value="ECO:0007669"/>
    <property type="project" value="UniProtKB-UniRule"/>
</dbReference>
<keyword evidence="9 10" id="KW-0961">Cell wall biogenesis/degradation</keyword>
<proteinExistence type="inferred from homology"/>
<evidence type="ECO:0000256" key="11">
    <source>
        <dbReference type="RuleBase" id="RU004136"/>
    </source>
</evidence>
<dbReference type="SUPFAM" id="SSF53623">
    <property type="entry name" value="MurD-like peptide ligases, catalytic domain"/>
    <property type="match status" value="1"/>
</dbReference>
<keyword evidence="8 10" id="KW-0131">Cell cycle</keyword>
<reference evidence="15 16" key="1">
    <citation type="journal article" date="2015" name="Genome Announc.">
        <title>Complete Genome Sequence of Corynebacterium kutscheri DSM 20755, a Corynebacterial Type Strain with Remarkably Low G+C Content of Chromosomal DNA.</title>
        <authorList>
            <person name="Ruckert C."/>
            <person name="Albersmeier A."/>
            <person name="Winkler A."/>
            <person name="Tauch A."/>
        </authorList>
    </citation>
    <scope>NUCLEOTIDE SEQUENCE [LARGE SCALE GENOMIC DNA]</scope>
    <source>
        <strain evidence="15 16">DSM 20755</strain>
    </source>
</reference>
<keyword evidence="4 10" id="KW-0547">Nucleotide-binding</keyword>
<dbReference type="GO" id="GO:0008766">
    <property type="term" value="F:UDP-N-acetylmuramoylalanyl-D-glutamyl-2,6-diaminopimelate-D-alanyl-D-alanine ligase activity"/>
    <property type="evidence" value="ECO:0007669"/>
    <property type="project" value="RHEA"/>
</dbReference>
<feature type="domain" description="Mur ligase N-terminal catalytic" evidence="12">
    <location>
        <begin position="30"/>
        <end position="83"/>
    </location>
</feature>
<dbReference type="GO" id="GO:0005524">
    <property type="term" value="F:ATP binding"/>
    <property type="evidence" value="ECO:0007669"/>
    <property type="project" value="UniProtKB-UniRule"/>
</dbReference>
<dbReference type="NCBIfam" id="TIGR01143">
    <property type="entry name" value="murF"/>
    <property type="match status" value="1"/>
</dbReference>
<dbReference type="InterPro" id="IPR004101">
    <property type="entry name" value="Mur_ligase_C"/>
</dbReference>
<dbReference type="Proteomes" id="UP000033457">
    <property type="component" value="Chromosome"/>
</dbReference>
<evidence type="ECO:0000313" key="16">
    <source>
        <dbReference type="Proteomes" id="UP000033457"/>
    </source>
</evidence>
<keyword evidence="1 10" id="KW-0963">Cytoplasm</keyword>
<comment type="similarity">
    <text evidence="10">Belongs to the MurCDEF family. MurF subfamily.</text>
</comment>
<evidence type="ECO:0000256" key="5">
    <source>
        <dbReference type="ARBA" id="ARBA00022840"/>
    </source>
</evidence>
<sequence length="502" mass="52749">MIPMTLGHIAAVTGGEVVPAHAADKYVTAGVEFDSRRVEPDGLFVAIAGNRVDGHDFAASTPAAGTLAFKDVGAPCVVVPKTQLVDSENSYLIAGDNSGAVASVVYALGLLARYVVDELKSTGLRVIGVTGSAGKTSTKDMMASVFAAAGETIAPPGSMNNEIGHPYTALKCTRDTQFLVAEMSARGIGHVAHLAEIAPPEIAVVLNVGSAHLSEFGSREIIAQAKAELVEALPPQGVAVLNADDEYVRAMSSRTSAQVLSFSTQQDNPYGAEITAKNIVLDSRARASFTVHYGAQEAKICLQVAGLHQVSNALAAVGAGLAAGLKLENIAPALSSYQIVSAHRMDTHELSTGAIIIDDAYNANMESMTAGFHALRDMTSTGKTSWAVLGPMAEAGINEIHEHEILIDRLVDTGINHLIVVGNHDNAMAMYRQAQKLKITVHKVADATTATAILRPMMQSGDAVLVKASNSYKLWEVATQLIEADELENGTQSTTEQKVNKS</sequence>
<evidence type="ECO:0000256" key="8">
    <source>
        <dbReference type="ARBA" id="ARBA00023306"/>
    </source>
</evidence>
<evidence type="ECO:0000256" key="10">
    <source>
        <dbReference type="HAMAP-Rule" id="MF_02019"/>
    </source>
</evidence>
<dbReference type="HAMAP" id="MF_02019">
    <property type="entry name" value="MurF"/>
    <property type="match status" value="1"/>
</dbReference>
<keyword evidence="7 10" id="KW-0573">Peptidoglycan synthesis</keyword>
<dbReference type="EC" id="6.3.2.10" evidence="10 11"/>
<evidence type="ECO:0000256" key="3">
    <source>
        <dbReference type="ARBA" id="ARBA00022618"/>
    </source>
</evidence>
<evidence type="ECO:0000259" key="12">
    <source>
        <dbReference type="Pfam" id="PF01225"/>
    </source>
</evidence>
<dbReference type="InterPro" id="IPR051046">
    <property type="entry name" value="MurCDEF_CellWall_CoF430Synth"/>
</dbReference>
<dbReference type="GO" id="GO:0071555">
    <property type="term" value="P:cell wall organization"/>
    <property type="evidence" value="ECO:0007669"/>
    <property type="project" value="UniProtKB-KW"/>
</dbReference>
<dbReference type="InterPro" id="IPR000713">
    <property type="entry name" value="Mur_ligase_N"/>
</dbReference>
<dbReference type="OrthoDB" id="9800958at2"/>
<keyword evidence="3 10" id="KW-0132">Cell division</keyword>
<dbReference type="RefSeq" id="WP_046439910.1">
    <property type="nucleotide sequence ID" value="NZ_CP011312.1"/>
</dbReference>
<dbReference type="PANTHER" id="PTHR43024:SF1">
    <property type="entry name" value="UDP-N-ACETYLMURAMOYL-TRIPEPTIDE--D-ALANYL-D-ALANINE LIGASE"/>
    <property type="match status" value="1"/>
</dbReference>
<dbReference type="InterPro" id="IPR035911">
    <property type="entry name" value="MurE/MurF_N"/>
</dbReference>